<reference evidence="6" key="1">
    <citation type="submission" date="2021-07" db="EMBL/GenBank/DDBJ databases">
        <title>Shinella sp. nov., a novel member of the genus Shinella from water.</title>
        <authorList>
            <person name="Deng Y."/>
        </authorList>
    </citation>
    <scope>NUCLEOTIDE SEQUENCE</scope>
    <source>
        <strain evidence="6">CPCC 100929</strain>
    </source>
</reference>
<dbReference type="GO" id="GO:0016301">
    <property type="term" value="F:kinase activity"/>
    <property type="evidence" value="ECO:0007669"/>
    <property type="project" value="UniProtKB-KW"/>
</dbReference>
<feature type="domain" description="Protein kinase" evidence="5">
    <location>
        <begin position="1"/>
        <end position="247"/>
    </location>
</feature>
<dbReference type="PANTHER" id="PTHR43289:SF6">
    <property type="entry name" value="SERINE_THREONINE-PROTEIN KINASE NEKL-3"/>
    <property type="match status" value="1"/>
</dbReference>
<keyword evidence="7" id="KW-1185">Reference proteome</keyword>
<dbReference type="EMBL" id="WHSB02000001">
    <property type="protein sequence ID" value="MCQ4628845.1"/>
    <property type="molecule type" value="Genomic_DNA"/>
</dbReference>
<evidence type="ECO:0000256" key="4">
    <source>
        <dbReference type="ARBA" id="ARBA00022840"/>
    </source>
</evidence>
<keyword evidence="1" id="KW-0808">Transferase</keyword>
<name>A0ABT1R102_9HYPH</name>
<keyword evidence="3 6" id="KW-0418">Kinase</keyword>
<keyword evidence="2" id="KW-0547">Nucleotide-binding</keyword>
<dbReference type="Proteomes" id="UP000996601">
    <property type="component" value="Unassembled WGS sequence"/>
</dbReference>
<organism evidence="6 7">
    <name type="scientific">Shinella lacus</name>
    <dbReference type="NCBI Taxonomy" id="2654216"/>
    <lineage>
        <taxon>Bacteria</taxon>
        <taxon>Pseudomonadati</taxon>
        <taxon>Pseudomonadota</taxon>
        <taxon>Alphaproteobacteria</taxon>
        <taxon>Hyphomicrobiales</taxon>
        <taxon>Rhizobiaceae</taxon>
        <taxon>Shinella</taxon>
    </lineage>
</organism>
<evidence type="ECO:0000256" key="1">
    <source>
        <dbReference type="ARBA" id="ARBA00022679"/>
    </source>
</evidence>
<sequence>MGDGVPPVWEVLRGRGPVLVYRSRIGEGTPVVVKRVVEVQDTGALRRFERERRFTHLLPHPALPRLLGEGENWIAFEALEDALPEPPVVPSVVAALLSRLADALAYIHARGVVHRDVKPAHVLFRGETPVLIDFGIAGTPGDDLQREELSGTPAWMAPEQLTGGAVGPEADLWSLAALGLFLLTGQKPYSGDAEAVVCRRIAGEQSAFAVPDALEHDEPDLLRLLRTGLGEAAKRPSAADFVRLLAVRRLPG</sequence>
<dbReference type="InterPro" id="IPR000719">
    <property type="entry name" value="Prot_kinase_dom"/>
</dbReference>
<proteinExistence type="predicted"/>
<evidence type="ECO:0000256" key="2">
    <source>
        <dbReference type="ARBA" id="ARBA00022741"/>
    </source>
</evidence>
<evidence type="ECO:0000313" key="7">
    <source>
        <dbReference type="Proteomes" id="UP000996601"/>
    </source>
</evidence>
<keyword evidence="4" id="KW-0067">ATP-binding</keyword>
<accession>A0ABT1R102</accession>
<comment type="caution">
    <text evidence="6">The sequence shown here is derived from an EMBL/GenBank/DDBJ whole genome shotgun (WGS) entry which is preliminary data.</text>
</comment>
<dbReference type="SUPFAM" id="SSF56112">
    <property type="entry name" value="Protein kinase-like (PK-like)"/>
    <property type="match status" value="1"/>
</dbReference>
<evidence type="ECO:0000256" key="3">
    <source>
        <dbReference type="ARBA" id="ARBA00022777"/>
    </source>
</evidence>
<gene>
    <name evidence="6" type="ORF">GB927_002280</name>
</gene>
<dbReference type="PANTHER" id="PTHR43289">
    <property type="entry name" value="MITOGEN-ACTIVATED PROTEIN KINASE KINASE KINASE 20-RELATED"/>
    <property type="match status" value="1"/>
</dbReference>
<protein>
    <submittedName>
        <fullName evidence="6">Protein kinase</fullName>
    </submittedName>
</protein>
<dbReference type="InterPro" id="IPR011009">
    <property type="entry name" value="Kinase-like_dom_sf"/>
</dbReference>
<dbReference type="Pfam" id="PF00069">
    <property type="entry name" value="Pkinase"/>
    <property type="match status" value="1"/>
</dbReference>
<evidence type="ECO:0000313" key="6">
    <source>
        <dbReference type="EMBL" id="MCQ4628845.1"/>
    </source>
</evidence>
<dbReference type="Gene3D" id="1.10.510.10">
    <property type="entry name" value="Transferase(Phosphotransferase) domain 1"/>
    <property type="match status" value="1"/>
</dbReference>
<evidence type="ECO:0000259" key="5">
    <source>
        <dbReference type="PROSITE" id="PS50011"/>
    </source>
</evidence>
<dbReference type="PROSITE" id="PS50011">
    <property type="entry name" value="PROTEIN_KINASE_DOM"/>
    <property type="match status" value="1"/>
</dbReference>
<dbReference type="RefSeq" id="WP_256114922.1">
    <property type="nucleotide sequence ID" value="NZ_WHSB02000001.1"/>
</dbReference>